<reference evidence="2 3" key="1">
    <citation type="journal article" date="2022" name="Nat. Genet.">
        <title>Improved pea reference genome and pan-genome highlight genomic features and evolutionary characteristics.</title>
        <authorList>
            <person name="Yang T."/>
            <person name="Liu R."/>
            <person name="Luo Y."/>
            <person name="Hu S."/>
            <person name="Wang D."/>
            <person name="Wang C."/>
            <person name="Pandey M.K."/>
            <person name="Ge S."/>
            <person name="Xu Q."/>
            <person name="Li N."/>
            <person name="Li G."/>
            <person name="Huang Y."/>
            <person name="Saxena R.K."/>
            <person name="Ji Y."/>
            <person name="Li M."/>
            <person name="Yan X."/>
            <person name="He Y."/>
            <person name="Liu Y."/>
            <person name="Wang X."/>
            <person name="Xiang C."/>
            <person name="Varshney R.K."/>
            <person name="Ding H."/>
            <person name="Gao S."/>
            <person name="Zong X."/>
        </authorList>
    </citation>
    <scope>NUCLEOTIDE SEQUENCE [LARGE SCALE GENOMIC DNA]</scope>
    <source>
        <strain evidence="2 3">cv. Zhongwan 6</strain>
    </source>
</reference>
<evidence type="ECO:0000313" key="3">
    <source>
        <dbReference type="Proteomes" id="UP001058974"/>
    </source>
</evidence>
<feature type="compositionally biased region" description="Polar residues" evidence="1">
    <location>
        <begin position="215"/>
        <end position="233"/>
    </location>
</feature>
<keyword evidence="3" id="KW-1185">Reference proteome</keyword>
<name>A0A9D5H109_PEA</name>
<proteinExistence type="predicted"/>
<evidence type="ECO:0000256" key="1">
    <source>
        <dbReference type="SAM" id="MobiDB-lite"/>
    </source>
</evidence>
<protein>
    <submittedName>
        <fullName evidence="2">Uncharacterized protein</fullName>
    </submittedName>
</protein>
<feature type="region of interest" description="Disordered" evidence="1">
    <location>
        <begin position="193"/>
        <end position="233"/>
    </location>
</feature>
<accession>A0A9D5H109</accession>
<comment type="caution">
    <text evidence="2">The sequence shown here is derived from an EMBL/GenBank/DDBJ whole genome shotgun (WGS) entry which is preliminary data.</text>
</comment>
<dbReference type="AlphaFoldDB" id="A0A9D5H109"/>
<dbReference type="Gramene" id="Psat01G0579800-T1">
    <property type="protein sequence ID" value="KAI5448518.1"/>
    <property type="gene ID" value="KIW84_015798"/>
</dbReference>
<gene>
    <name evidence="2" type="ORF">KIW84_015798</name>
</gene>
<sequence>MCPWDEDLYDKRLLEVDASPLMRPIDDFLPNFGLLILKPGPFTMEQTRAGFHGRFSASHCCLQPFFLKQYEKKISFSIQDNFRYASENQPAKKNVVKLITNHGGKQAWWQHICIYFYHQMVQDFGQELKGEPINPLAMRRTPSRPKKKRNKANDKLTSRNMLPRNLTTVKCKIYGNFWHNSRACKGKTLADQQFSKGSNKTRKQKRASTKEAPTILTQGSQAPQTQDTTRLDM</sequence>
<feature type="region of interest" description="Disordered" evidence="1">
    <location>
        <begin position="132"/>
        <end position="161"/>
    </location>
</feature>
<dbReference type="EMBL" id="JAMSHJ010000001">
    <property type="protein sequence ID" value="KAI5448518.1"/>
    <property type="molecule type" value="Genomic_DNA"/>
</dbReference>
<organism evidence="2 3">
    <name type="scientific">Pisum sativum</name>
    <name type="common">Garden pea</name>
    <name type="synonym">Lathyrus oleraceus</name>
    <dbReference type="NCBI Taxonomy" id="3888"/>
    <lineage>
        <taxon>Eukaryota</taxon>
        <taxon>Viridiplantae</taxon>
        <taxon>Streptophyta</taxon>
        <taxon>Embryophyta</taxon>
        <taxon>Tracheophyta</taxon>
        <taxon>Spermatophyta</taxon>
        <taxon>Magnoliopsida</taxon>
        <taxon>eudicotyledons</taxon>
        <taxon>Gunneridae</taxon>
        <taxon>Pentapetalae</taxon>
        <taxon>rosids</taxon>
        <taxon>fabids</taxon>
        <taxon>Fabales</taxon>
        <taxon>Fabaceae</taxon>
        <taxon>Papilionoideae</taxon>
        <taxon>50 kb inversion clade</taxon>
        <taxon>NPAAA clade</taxon>
        <taxon>Hologalegina</taxon>
        <taxon>IRL clade</taxon>
        <taxon>Fabeae</taxon>
        <taxon>Lathyrus</taxon>
    </lineage>
</organism>
<evidence type="ECO:0000313" key="2">
    <source>
        <dbReference type="EMBL" id="KAI5448518.1"/>
    </source>
</evidence>
<feature type="compositionally biased region" description="Basic residues" evidence="1">
    <location>
        <begin position="141"/>
        <end position="150"/>
    </location>
</feature>
<dbReference type="Proteomes" id="UP001058974">
    <property type="component" value="Chromosome 1"/>
</dbReference>